<dbReference type="Proteomes" id="UP000464718">
    <property type="component" value="Chromosome i"/>
</dbReference>
<sequence>MCLYVLVLCFLRFSDQDLPFEYPNLFVFKSAMHFMLNVCVLI</sequence>
<protein>
    <submittedName>
        <fullName evidence="1">Uncharacterized protein</fullName>
    </submittedName>
</protein>
<organism evidence="1">
    <name type="scientific">Vibrio parahaemolyticus</name>
    <dbReference type="NCBI Taxonomy" id="670"/>
    <lineage>
        <taxon>Bacteria</taxon>
        <taxon>Pseudomonadati</taxon>
        <taxon>Pseudomonadota</taxon>
        <taxon>Gammaproteobacteria</taxon>
        <taxon>Vibrionales</taxon>
        <taxon>Vibrionaceae</taxon>
        <taxon>Vibrio</taxon>
    </lineage>
</organism>
<proteinExistence type="predicted"/>
<dbReference type="EMBL" id="CP034298">
    <property type="protein sequence ID" value="QHH08640.1"/>
    <property type="molecule type" value="Genomic_DNA"/>
</dbReference>
<reference evidence="2 3" key="2">
    <citation type="submission" date="2018-12" db="EMBL/GenBank/DDBJ databases">
        <title>Genomic insights into the evolutionary origins and pathogenicity of five Vibrio parahaemolyticus strains isolated from the shrimp with acute hepatopancreatic necrosis disease (AHPND).</title>
        <authorList>
            <person name="Yang Q."/>
            <person name="Dong X."/>
            <person name="Xie G."/>
            <person name="Fu S."/>
            <person name="Zou P."/>
            <person name="Sun J."/>
            <person name="Wang Y."/>
            <person name="Huang J."/>
        </authorList>
    </citation>
    <scope>NUCLEOTIDE SEQUENCE [LARGE SCALE GENOMIC DNA]</scope>
    <source>
        <strain evidence="2 3">20160303005-1</strain>
    </source>
</reference>
<gene>
    <name evidence="2" type="ORF">EHC69_04385</name>
    <name evidence="1" type="ORF">I7278_16660</name>
</gene>
<accession>A0A7Z2MQV3</accession>
<dbReference type="Proteomes" id="UP000856022">
    <property type="component" value="Unassembled WGS sequence"/>
</dbReference>
<dbReference type="EMBL" id="DACQKT010000008">
    <property type="protein sequence ID" value="HAS6678438.1"/>
    <property type="molecule type" value="Genomic_DNA"/>
</dbReference>
<name>A0A7Z2MQV3_VIBPH</name>
<evidence type="ECO:0000313" key="3">
    <source>
        <dbReference type="Proteomes" id="UP000464718"/>
    </source>
</evidence>
<evidence type="ECO:0000313" key="1">
    <source>
        <dbReference type="EMBL" id="HAS6678438.1"/>
    </source>
</evidence>
<evidence type="ECO:0000313" key="2">
    <source>
        <dbReference type="EMBL" id="QHH08640.1"/>
    </source>
</evidence>
<reference evidence="1" key="1">
    <citation type="journal article" date="2018" name="Genome Biol.">
        <title>SKESA: strategic k-mer extension for scrupulous assemblies.</title>
        <authorList>
            <person name="Souvorov A."/>
            <person name="Agarwala R."/>
            <person name="Lipman D.J."/>
        </authorList>
    </citation>
    <scope>NUCLEOTIDE SEQUENCE</scope>
    <source>
        <strain evidence="1">1930</strain>
    </source>
</reference>
<reference evidence="1" key="3">
    <citation type="submission" date="2019-12" db="EMBL/GenBank/DDBJ databases">
        <authorList>
            <consortium name="NCBI Pathogen Detection Project"/>
        </authorList>
    </citation>
    <scope>NUCLEOTIDE SEQUENCE</scope>
    <source>
        <strain evidence="1">1930</strain>
    </source>
</reference>
<dbReference type="AlphaFoldDB" id="A0A7Z2MQV3"/>